<dbReference type="RefSeq" id="WP_093581914.1">
    <property type="nucleotide sequence ID" value="NZ_FPBA01000016.1"/>
</dbReference>
<name>A0A1I7BX93_9ACTN</name>
<keyword evidence="3" id="KW-1185">Reference proteome</keyword>
<dbReference type="InterPro" id="IPR029069">
    <property type="entry name" value="HotDog_dom_sf"/>
</dbReference>
<evidence type="ECO:0000313" key="2">
    <source>
        <dbReference type="EMBL" id="SFT91795.1"/>
    </source>
</evidence>
<proteinExistence type="predicted"/>
<feature type="compositionally biased region" description="Low complexity" evidence="1">
    <location>
        <begin position="153"/>
        <end position="173"/>
    </location>
</feature>
<dbReference type="PANTHER" id="PTHR28152">
    <property type="entry name" value="HYDROXYACYL-THIOESTER DEHYDRATASE TYPE 2, MITOCHONDRIAL"/>
    <property type="match status" value="1"/>
</dbReference>
<reference evidence="3" key="1">
    <citation type="submission" date="2016-10" db="EMBL/GenBank/DDBJ databases">
        <authorList>
            <person name="Varghese N."/>
            <person name="Submissions S."/>
        </authorList>
    </citation>
    <scope>NUCLEOTIDE SEQUENCE [LARGE SCALE GENOMIC DNA]</scope>
    <source>
        <strain evidence="3">DSM 46136</strain>
    </source>
</reference>
<accession>A0A1I7BX93</accession>
<sequence>MTSLSAAVEGWSPGPVTDAAIVLPGPAAAFAALLDRPAPPLADGDPLPPGWHVFAFLDSPATADLGEDGHPRDGHFLPPLRHRRRMIAGGRLEVTAPLRVGALVERTSSLARCQLKVGRSGGMLLVTVRSAYRADGALLVIEEQDVVYRSQEAGSSPAPAGAGAPAASPDGGPAVEVLPDPALLFRFSALTYNAHRIHYDQPYATGVEGHPGLVVHGPLLALLLLEVPRRRAPDRSVTSFTHRLTRPAYAGTPVRATGRFDGDRVDLAAAVAGQPASVTGTAVLGAAR</sequence>
<organism evidence="2 3">
    <name type="scientific">Geodermatophilus amargosae</name>
    <dbReference type="NCBI Taxonomy" id="1296565"/>
    <lineage>
        <taxon>Bacteria</taxon>
        <taxon>Bacillati</taxon>
        <taxon>Actinomycetota</taxon>
        <taxon>Actinomycetes</taxon>
        <taxon>Geodermatophilales</taxon>
        <taxon>Geodermatophilaceae</taxon>
        <taxon>Geodermatophilus</taxon>
    </lineage>
</organism>
<dbReference type="Proteomes" id="UP000199546">
    <property type="component" value="Unassembled WGS sequence"/>
</dbReference>
<protein>
    <submittedName>
        <fullName evidence="2">3-methylfumaryl-CoA hydratase</fullName>
    </submittedName>
</protein>
<dbReference type="InterPro" id="IPR052741">
    <property type="entry name" value="Mitochondrial_HTD2"/>
</dbReference>
<dbReference type="Gene3D" id="3.10.129.10">
    <property type="entry name" value="Hotdog Thioesterase"/>
    <property type="match status" value="2"/>
</dbReference>
<evidence type="ECO:0000256" key="1">
    <source>
        <dbReference type="SAM" id="MobiDB-lite"/>
    </source>
</evidence>
<dbReference type="AlphaFoldDB" id="A0A1I7BX93"/>
<dbReference type="SUPFAM" id="SSF54637">
    <property type="entry name" value="Thioesterase/thiol ester dehydrase-isomerase"/>
    <property type="match status" value="1"/>
</dbReference>
<dbReference type="GO" id="GO:0019171">
    <property type="term" value="F:(3R)-hydroxyacyl-[acyl-carrier-protein] dehydratase activity"/>
    <property type="evidence" value="ECO:0007669"/>
    <property type="project" value="TreeGrafter"/>
</dbReference>
<dbReference type="PANTHER" id="PTHR28152:SF1">
    <property type="entry name" value="HYDROXYACYL-THIOESTER DEHYDRATASE TYPE 2, MITOCHONDRIAL"/>
    <property type="match status" value="1"/>
</dbReference>
<dbReference type="EMBL" id="FPBA01000016">
    <property type="protein sequence ID" value="SFT91795.1"/>
    <property type="molecule type" value="Genomic_DNA"/>
</dbReference>
<dbReference type="OrthoDB" id="7183822at2"/>
<gene>
    <name evidence="2" type="ORF">SAMN05660657_03892</name>
</gene>
<feature type="region of interest" description="Disordered" evidence="1">
    <location>
        <begin position="151"/>
        <end position="173"/>
    </location>
</feature>
<evidence type="ECO:0000313" key="3">
    <source>
        <dbReference type="Proteomes" id="UP000199546"/>
    </source>
</evidence>
<dbReference type="STRING" id="1296565.SAMN05660657_03892"/>